<name>A0A7J6DZT0_CANSA</name>
<accession>A0A7J6DZT0</accession>
<sequence>MPSLTQTTLVLPVLPKANPTTTTTLLTALSSSTTIVSPQTSPRPNPPLQTRRSTSLLPSSYWPSCVISPSLDYALSVFTAFLQSRFPFVYKLLREFYTRAGALRGEDPFGV</sequence>
<evidence type="ECO:0000256" key="1">
    <source>
        <dbReference type="SAM" id="MobiDB-lite"/>
    </source>
</evidence>
<reference evidence="2 3" key="1">
    <citation type="journal article" date="2020" name="bioRxiv">
        <title>Sequence and annotation of 42 cannabis genomes reveals extensive copy number variation in cannabinoid synthesis and pathogen resistance genes.</title>
        <authorList>
            <person name="Mckernan K.J."/>
            <person name="Helbert Y."/>
            <person name="Kane L.T."/>
            <person name="Ebling H."/>
            <person name="Zhang L."/>
            <person name="Liu B."/>
            <person name="Eaton Z."/>
            <person name="Mclaughlin S."/>
            <person name="Kingan S."/>
            <person name="Baybayan P."/>
            <person name="Concepcion G."/>
            <person name="Jordan M."/>
            <person name="Riva A."/>
            <person name="Barbazuk W."/>
            <person name="Harkins T."/>
        </authorList>
    </citation>
    <scope>NUCLEOTIDE SEQUENCE [LARGE SCALE GENOMIC DNA]</scope>
    <source>
        <strain evidence="3">cv. Jamaican Lion 4</strain>
        <tissue evidence="2">Leaf</tissue>
    </source>
</reference>
<organism evidence="2 3">
    <name type="scientific">Cannabis sativa</name>
    <name type="common">Hemp</name>
    <name type="synonym">Marijuana</name>
    <dbReference type="NCBI Taxonomy" id="3483"/>
    <lineage>
        <taxon>Eukaryota</taxon>
        <taxon>Viridiplantae</taxon>
        <taxon>Streptophyta</taxon>
        <taxon>Embryophyta</taxon>
        <taxon>Tracheophyta</taxon>
        <taxon>Spermatophyta</taxon>
        <taxon>Magnoliopsida</taxon>
        <taxon>eudicotyledons</taxon>
        <taxon>Gunneridae</taxon>
        <taxon>Pentapetalae</taxon>
        <taxon>rosids</taxon>
        <taxon>fabids</taxon>
        <taxon>Rosales</taxon>
        <taxon>Cannabaceae</taxon>
        <taxon>Cannabis</taxon>
    </lineage>
</organism>
<dbReference type="AlphaFoldDB" id="A0A7J6DZT0"/>
<dbReference type="EMBL" id="JAATIP010000332">
    <property type="protein sequence ID" value="KAF4351675.1"/>
    <property type="molecule type" value="Genomic_DNA"/>
</dbReference>
<gene>
    <name evidence="2" type="ORF">F8388_024508</name>
</gene>
<protein>
    <submittedName>
        <fullName evidence="2">Uncharacterized protein</fullName>
    </submittedName>
</protein>
<evidence type="ECO:0000313" key="3">
    <source>
        <dbReference type="Proteomes" id="UP000525078"/>
    </source>
</evidence>
<evidence type="ECO:0000313" key="2">
    <source>
        <dbReference type="EMBL" id="KAF4351675.1"/>
    </source>
</evidence>
<feature type="region of interest" description="Disordered" evidence="1">
    <location>
        <begin position="32"/>
        <end position="55"/>
    </location>
</feature>
<proteinExistence type="predicted"/>
<dbReference type="Proteomes" id="UP000525078">
    <property type="component" value="Unassembled WGS sequence"/>
</dbReference>
<comment type="caution">
    <text evidence="2">The sequence shown here is derived from an EMBL/GenBank/DDBJ whole genome shotgun (WGS) entry which is preliminary data.</text>
</comment>